<sequence length="113" mass="12960">MFIMLFIAHVGLWRTPSVLKRWKLNWCDLWIDGSLCFYKTDSRRDLEHRVSLKTACIDVRSGLECEGKARTHQVVVQRDPFDGVAEHLALGLLAGMAAGTAMRSFLWMPIFFC</sequence>
<reference evidence="3" key="2">
    <citation type="submission" date="2025-09" db="UniProtKB">
        <authorList>
            <consortium name="Ensembl"/>
        </authorList>
    </citation>
    <scope>IDENTIFICATION</scope>
</reference>
<dbReference type="GO" id="GO:0016020">
    <property type="term" value="C:membrane"/>
    <property type="evidence" value="ECO:0007669"/>
    <property type="project" value="UniProtKB-SubCell"/>
</dbReference>
<dbReference type="InterPro" id="IPR039680">
    <property type="entry name" value="PLEKHB1/2"/>
</dbReference>
<evidence type="ECO:0000313" key="4">
    <source>
        <dbReference type="Proteomes" id="UP000694568"/>
    </source>
</evidence>
<evidence type="ECO:0000256" key="2">
    <source>
        <dbReference type="ARBA" id="ARBA00023136"/>
    </source>
</evidence>
<dbReference type="PANTHER" id="PTHR14309:SF7">
    <property type="entry name" value="PLECKSTRIN HOMOLOGY DOMAIN-CONTAINING FAMILY B MEMBER 1"/>
    <property type="match status" value="1"/>
</dbReference>
<keyword evidence="2" id="KW-0472">Membrane</keyword>
<comment type="subcellular location">
    <subcellularLocation>
        <location evidence="1">Membrane</location>
    </subcellularLocation>
</comment>
<dbReference type="AlphaFoldDB" id="A0A8C9YFM8"/>
<organism evidence="3 4">
    <name type="scientific">Sander lucioperca</name>
    <name type="common">Pike-perch</name>
    <name type="synonym">Perca lucioperca</name>
    <dbReference type="NCBI Taxonomy" id="283035"/>
    <lineage>
        <taxon>Eukaryota</taxon>
        <taxon>Metazoa</taxon>
        <taxon>Chordata</taxon>
        <taxon>Craniata</taxon>
        <taxon>Vertebrata</taxon>
        <taxon>Euteleostomi</taxon>
        <taxon>Actinopterygii</taxon>
        <taxon>Neopterygii</taxon>
        <taxon>Teleostei</taxon>
        <taxon>Neoteleostei</taxon>
        <taxon>Acanthomorphata</taxon>
        <taxon>Eupercaria</taxon>
        <taxon>Perciformes</taxon>
        <taxon>Percoidei</taxon>
        <taxon>Percidae</taxon>
        <taxon>Luciopercinae</taxon>
        <taxon>Sander</taxon>
    </lineage>
</organism>
<reference evidence="3" key="1">
    <citation type="submission" date="2025-08" db="UniProtKB">
        <authorList>
            <consortium name="Ensembl"/>
        </authorList>
    </citation>
    <scope>IDENTIFICATION</scope>
</reference>
<dbReference type="Proteomes" id="UP000694568">
    <property type="component" value="Unplaced"/>
</dbReference>
<protein>
    <submittedName>
        <fullName evidence="3">Pleckstrin homology domain containing B1</fullName>
    </submittedName>
</protein>
<dbReference type="PANTHER" id="PTHR14309">
    <property type="entry name" value="EXPRESSED PROTEIN"/>
    <property type="match status" value="1"/>
</dbReference>
<name>A0A8C9YFM8_SANLU</name>
<dbReference type="GO" id="GO:0045595">
    <property type="term" value="P:regulation of cell differentiation"/>
    <property type="evidence" value="ECO:0007669"/>
    <property type="project" value="TreeGrafter"/>
</dbReference>
<keyword evidence="4" id="KW-1185">Reference proteome</keyword>
<dbReference type="InterPro" id="IPR011993">
    <property type="entry name" value="PH-like_dom_sf"/>
</dbReference>
<evidence type="ECO:0000313" key="3">
    <source>
        <dbReference type="Ensembl" id="ENSSLUP00000024516.1"/>
    </source>
</evidence>
<dbReference type="GeneTree" id="ENSGT00390000013989"/>
<accession>A0A8C9YFM8</accession>
<dbReference type="Ensembl" id="ENSSLUT00000025303.1">
    <property type="protein sequence ID" value="ENSSLUP00000024516.1"/>
    <property type="gene ID" value="ENSSLUG00000011154.1"/>
</dbReference>
<dbReference type="SUPFAM" id="SSF50729">
    <property type="entry name" value="PH domain-like"/>
    <property type="match status" value="1"/>
</dbReference>
<proteinExistence type="predicted"/>
<dbReference type="Gene3D" id="2.30.29.30">
    <property type="entry name" value="Pleckstrin-homology domain (PH domain)/Phosphotyrosine-binding domain (PTB)"/>
    <property type="match status" value="1"/>
</dbReference>
<evidence type="ECO:0000256" key="1">
    <source>
        <dbReference type="ARBA" id="ARBA00004370"/>
    </source>
</evidence>